<dbReference type="SUPFAM" id="SSF158472">
    <property type="entry name" value="HAMP domain-like"/>
    <property type="match status" value="1"/>
</dbReference>
<dbReference type="SUPFAM" id="SSF55874">
    <property type="entry name" value="ATPase domain of HSP90 chaperone/DNA topoisomerase II/histidine kinase"/>
    <property type="match status" value="1"/>
</dbReference>
<dbReference type="PROSITE" id="PS50885">
    <property type="entry name" value="HAMP"/>
    <property type="match status" value="1"/>
</dbReference>
<dbReference type="InterPro" id="IPR036097">
    <property type="entry name" value="HisK_dim/P_sf"/>
</dbReference>
<keyword evidence="8 12" id="KW-1133">Transmembrane helix</keyword>
<feature type="compositionally biased region" description="Basic residues" evidence="11">
    <location>
        <begin position="524"/>
        <end position="533"/>
    </location>
</feature>
<dbReference type="EMBL" id="JAKNHJ010000002">
    <property type="protein sequence ID" value="MCG4617062.1"/>
    <property type="molecule type" value="Genomic_DNA"/>
</dbReference>
<reference evidence="15" key="1">
    <citation type="submission" date="2022-01" db="EMBL/GenBank/DDBJ databases">
        <title>Collection of gut derived symbiotic bacterial strains cultured from healthy donors.</title>
        <authorList>
            <person name="Lin H."/>
            <person name="Kohout C."/>
            <person name="Waligurski E."/>
            <person name="Pamer E.G."/>
        </authorList>
    </citation>
    <scope>NUCLEOTIDE SEQUENCE</scope>
    <source>
        <strain evidence="15">DFI.7.46</strain>
    </source>
</reference>
<dbReference type="EC" id="2.7.13.3" evidence="3"/>
<evidence type="ECO:0000259" key="13">
    <source>
        <dbReference type="PROSITE" id="PS50109"/>
    </source>
</evidence>
<dbReference type="PROSITE" id="PS50109">
    <property type="entry name" value="HIS_KIN"/>
    <property type="match status" value="1"/>
</dbReference>
<dbReference type="InterPro" id="IPR003594">
    <property type="entry name" value="HATPase_dom"/>
</dbReference>
<dbReference type="InterPro" id="IPR003660">
    <property type="entry name" value="HAMP_dom"/>
</dbReference>
<dbReference type="GO" id="GO:0005886">
    <property type="term" value="C:plasma membrane"/>
    <property type="evidence" value="ECO:0007669"/>
    <property type="project" value="UniProtKB-SubCell"/>
</dbReference>
<dbReference type="InterPro" id="IPR004358">
    <property type="entry name" value="Sig_transdc_His_kin-like_C"/>
</dbReference>
<keyword evidence="10 12" id="KW-0472">Membrane</keyword>
<sequence length="546" mass="58905">MTPEVPGKAEQFSADNPAPKDSKQHRTYWQRIPLTWRLVLVIMALLAGGLGGTGAAMLGILHSHLTAQIDSNLKATASRIKTNDLVDLLDKGTFQGNQPTNYFVRVNYAGQVAEATSSAAAVDRGRPDSKALELAERSRDIKWEKPFTIAGESSSSWRAIMLPIRSDQTPKITGTLIVALPLQTVTQTVTATGINVLGTSLIIILVGGVLAYVLVQVSLRPLRQMEEVAGKIASGDLHERIDLSQVRAGEVLSLASALNFMLSRIEETIVTQKRNEQKVRQFVSDASHELRTPLAAIRGYGELYRMGGVPPERVEEVMGRIESEATRMGLLVEDLLKLARLDEGRKIKMEAVDLYRIAAAGALDLSALSPERDISLLHLDGSALELDEGESALVLADRDQLTQVMTNLIGNVERYTNPQVPVEILAGINSGEAVLEVRDHGEGVPEEELEEIFGRFYRRDGSRSRQTGGTGLGLSIVAAIAAVHGGTAQALPTAGGGLTIRMSFPALPPPAVQKKASKKIAKVFKKGAGKKATRSTQPDMPKNIEA</sequence>
<dbReference type="PRINTS" id="PR00344">
    <property type="entry name" value="BCTRLSENSOR"/>
</dbReference>
<keyword evidence="5" id="KW-0808">Transferase</keyword>
<dbReference type="SMART" id="SM00387">
    <property type="entry name" value="HATPase_c"/>
    <property type="match status" value="1"/>
</dbReference>
<evidence type="ECO:0000256" key="9">
    <source>
        <dbReference type="ARBA" id="ARBA00023012"/>
    </source>
</evidence>
<evidence type="ECO:0000256" key="1">
    <source>
        <dbReference type="ARBA" id="ARBA00000085"/>
    </source>
</evidence>
<dbReference type="SUPFAM" id="SSF47384">
    <property type="entry name" value="Homodimeric domain of signal transducing histidine kinase"/>
    <property type="match status" value="1"/>
</dbReference>
<comment type="caution">
    <text evidence="15">The sequence shown here is derived from an EMBL/GenBank/DDBJ whole genome shotgun (WGS) entry which is preliminary data.</text>
</comment>
<dbReference type="RefSeq" id="WP_024059520.1">
    <property type="nucleotide sequence ID" value="NZ_JAGZVZ010000004.1"/>
</dbReference>
<dbReference type="GO" id="GO:0000155">
    <property type="term" value="F:phosphorelay sensor kinase activity"/>
    <property type="evidence" value="ECO:0007669"/>
    <property type="project" value="InterPro"/>
</dbReference>
<dbReference type="Gene3D" id="1.10.287.130">
    <property type="match status" value="1"/>
</dbReference>
<feature type="transmembrane region" description="Helical" evidence="12">
    <location>
        <begin position="196"/>
        <end position="215"/>
    </location>
</feature>
<dbReference type="CDD" id="cd06225">
    <property type="entry name" value="HAMP"/>
    <property type="match status" value="1"/>
</dbReference>
<evidence type="ECO:0000259" key="14">
    <source>
        <dbReference type="PROSITE" id="PS50885"/>
    </source>
</evidence>
<evidence type="ECO:0000256" key="11">
    <source>
        <dbReference type="SAM" id="MobiDB-lite"/>
    </source>
</evidence>
<dbReference type="SMART" id="SM00304">
    <property type="entry name" value="HAMP"/>
    <property type="match status" value="1"/>
</dbReference>
<evidence type="ECO:0000256" key="4">
    <source>
        <dbReference type="ARBA" id="ARBA00022553"/>
    </source>
</evidence>
<comment type="subcellular location">
    <subcellularLocation>
        <location evidence="2">Cell membrane</location>
    </subcellularLocation>
</comment>
<dbReference type="InterPro" id="IPR005467">
    <property type="entry name" value="His_kinase_dom"/>
</dbReference>
<evidence type="ECO:0000313" key="15">
    <source>
        <dbReference type="EMBL" id="MCG4617062.1"/>
    </source>
</evidence>
<evidence type="ECO:0000256" key="6">
    <source>
        <dbReference type="ARBA" id="ARBA00022692"/>
    </source>
</evidence>
<evidence type="ECO:0000313" key="16">
    <source>
        <dbReference type="Proteomes" id="UP001200537"/>
    </source>
</evidence>
<dbReference type="AlphaFoldDB" id="A0AAJ1EUI5"/>
<evidence type="ECO:0000256" key="7">
    <source>
        <dbReference type="ARBA" id="ARBA00022777"/>
    </source>
</evidence>
<proteinExistence type="predicted"/>
<feature type="transmembrane region" description="Helical" evidence="12">
    <location>
        <begin position="38"/>
        <end position="61"/>
    </location>
</feature>
<dbReference type="CDD" id="cd00082">
    <property type="entry name" value="HisKA"/>
    <property type="match status" value="1"/>
</dbReference>
<keyword evidence="4" id="KW-0597">Phosphoprotein</keyword>
<dbReference type="SMART" id="SM00388">
    <property type="entry name" value="HisKA"/>
    <property type="match status" value="1"/>
</dbReference>
<dbReference type="Gene3D" id="3.30.565.10">
    <property type="entry name" value="Histidine kinase-like ATPase, C-terminal domain"/>
    <property type="match status" value="1"/>
</dbReference>
<evidence type="ECO:0000256" key="3">
    <source>
        <dbReference type="ARBA" id="ARBA00012438"/>
    </source>
</evidence>
<comment type="catalytic activity">
    <reaction evidence="1">
        <text>ATP + protein L-histidine = ADP + protein N-phospho-L-histidine.</text>
        <dbReference type="EC" id="2.7.13.3"/>
    </reaction>
</comment>
<feature type="region of interest" description="Disordered" evidence="11">
    <location>
        <begin position="524"/>
        <end position="546"/>
    </location>
</feature>
<name>A0AAJ1EUI5_9ACTO</name>
<dbReference type="InterPro" id="IPR003661">
    <property type="entry name" value="HisK_dim/P_dom"/>
</dbReference>
<feature type="domain" description="HAMP" evidence="14">
    <location>
        <begin position="216"/>
        <end position="270"/>
    </location>
</feature>
<dbReference type="Pfam" id="PF02518">
    <property type="entry name" value="HATPase_c"/>
    <property type="match status" value="1"/>
</dbReference>
<dbReference type="Pfam" id="PF00672">
    <property type="entry name" value="HAMP"/>
    <property type="match status" value="1"/>
</dbReference>
<keyword evidence="7 15" id="KW-0418">Kinase</keyword>
<evidence type="ECO:0000256" key="2">
    <source>
        <dbReference type="ARBA" id="ARBA00004236"/>
    </source>
</evidence>
<evidence type="ECO:0000256" key="5">
    <source>
        <dbReference type="ARBA" id="ARBA00022679"/>
    </source>
</evidence>
<dbReference type="InterPro" id="IPR050428">
    <property type="entry name" value="TCS_sensor_his_kinase"/>
</dbReference>
<feature type="region of interest" description="Disordered" evidence="11">
    <location>
        <begin position="1"/>
        <end position="25"/>
    </location>
</feature>
<dbReference type="PANTHER" id="PTHR45436">
    <property type="entry name" value="SENSOR HISTIDINE KINASE YKOH"/>
    <property type="match status" value="1"/>
</dbReference>
<keyword evidence="6 12" id="KW-0812">Transmembrane</keyword>
<protein>
    <recommendedName>
        <fullName evidence="3">histidine kinase</fullName>
        <ecNumber evidence="3">2.7.13.3</ecNumber>
    </recommendedName>
</protein>
<gene>
    <name evidence="15" type="ORF">L0M99_00940</name>
</gene>
<dbReference type="PANTHER" id="PTHR45436:SF5">
    <property type="entry name" value="SENSOR HISTIDINE KINASE TRCS"/>
    <property type="match status" value="1"/>
</dbReference>
<evidence type="ECO:0000256" key="12">
    <source>
        <dbReference type="SAM" id="Phobius"/>
    </source>
</evidence>
<evidence type="ECO:0000256" key="10">
    <source>
        <dbReference type="ARBA" id="ARBA00023136"/>
    </source>
</evidence>
<evidence type="ECO:0000256" key="8">
    <source>
        <dbReference type="ARBA" id="ARBA00022989"/>
    </source>
</evidence>
<dbReference type="Pfam" id="PF00512">
    <property type="entry name" value="HisKA"/>
    <property type="match status" value="1"/>
</dbReference>
<dbReference type="InterPro" id="IPR036890">
    <property type="entry name" value="HATPase_C_sf"/>
</dbReference>
<dbReference type="Proteomes" id="UP001200537">
    <property type="component" value="Unassembled WGS sequence"/>
</dbReference>
<dbReference type="Gene3D" id="6.10.340.10">
    <property type="match status" value="1"/>
</dbReference>
<organism evidence="15 16">
    <name type="scientific">Varibaculum cambriense</name>
    <dbReference type="NCBI Taxonomy" id="184870"/>
    <lineage>
        <taxon>Bacteria</taxon>
        <taxon>Bacillati</taxon>
        <taxon>Actinomycetota</taxon>
        <taxon>Actinomycetes</taxon>
        <taxon>Actinomycetales</taxon>
        <taxon>Actinomycetaceae</taxon>
        <taxon>Varibaculum</taxon>
    </lineage>
</organism>
<feature type="domain" description="Histidine kinase" evidence="13">
    <location>
        <begin position="285"/>
        <end position="508"/>
    </location>
</feature>
<keyword evidence="9" id="KW-0902">Two-component regulatory system</keyword>
<accession>A0AAJ1EUI5</accession>
<dbReference type="FunFam" id="1.10.287.130:FF:000001">
    <property type="entry name" value="Two-component sensor histidine kinase"/>
    <property type="match status" value="1"/>
</dbReference>